<keyword evidence="9" id="KW-1185">Reference proteome</keyword>
<keyword evidence="2 6" id="KW-0540">Nuclease</keyword>
<evidence type="ECO:0000259" key="7">
    <source>
        <dbReference type="Pfam" id="PF01850"/>
    </source>
</evidence>
<keyword evidence="1 6" id="KW-1277">Toxin-antitoxin system</keyword>
<dbReference type="HAMAP" id="MF_00265">
    <property type="entry name" value="VapC_Nob1"/>
    <property type="match status" value="1"/>
</dbReference>
<feature type="domain" description="PIN" evidence="7">
    <location>
        <begin position="3"/>
        <end position="123"/>
    </location>
</feature>
<evidence type="ECO:0000256" key="1">
    <source>
        <dbReference type="ARBA" id="ARBA00022649"/>
    </source>
</evidence>
<dbReference type="RefSeq" id="WP_205356432.1">
    <property type="nucleotide sequence ID" value="NZ_JADKYB010000004.1"/>
</dbReference>
<evidence type="ECO:0000256" key="2">
    <source>
        <dbReference type="ARBA" id="ARBA00022722"/>
    </source>
</evidence>
<keyword evidence="3 6" id="KW-0479">Metal-binding</keyword>
<dbReference type="Pfam" id="PF01850">
    <property type="entry name" value="PIN"/>
    <property type="match status" value="1"/>
</dbReference>
<comment type="cofactor">
    <cofactor evidence="6">
        <name>Mg(2+)</name>
        <dbReference type="ChEBI" id="CHEBI:18420"/>
    </cofactor>
</comment>
<dbReference type="Proteomes" id="UP000749040">
    <property type="component" value="Unassembled WGS sequence"/>
</dbReference>
<evidence type="ECO:0000313" key="9">
    <source>
        <dbReference type="Proteomes" id="UP000749040"/>
    </source>
</evidence>
<organism evidence="8 9">
    <name type="scientific">Actinacidiphila acididurans</name>
    <dbReference type="NCBI Taxonomy" id="2784346"/>
    <lineage>
        <taxon>Bacteria</taxon>
        <taxon>Bacillati</taxon>
        <taxon>Actinomycetota</taxon>
        <taxon>Actinomycetes</taxon>
        <taxon>Kitasatosporales</taxon>
        <taxon>Streptomycetaceae</taxon>
        <taxon>Actinacidiphila</taxon>
    </lineage>
</organism>
<dbReference type="InterPro" id="IPR022907">
    <property type="entry name" value="VapC_family"/>
</dbReference>
<accession>A0ABS2TNZ0</accession>
<dbReference type="EC" id="3.1.-.-" evidence="6"/>
<keyword evidence="6" id="KW-0800">Toxin</keyword>
<evidence type="ECO:0000256" key="3">
    <source>
        <dbReference type="ARBA" id="ARBA00022723"/>
    </source>
</evidence>
<evidence type="ECO:0000256" key="5">
    <source>
        <dbReference type="ARBA" id="ARBA00022842"/>
    </source>
</evidence>
<sequence>MLIVDTGPLVALLNRKDSDHERCSALLESHNGELLITPYVLTETCYLVQKRLGGAVETNLVEAVAAGEFTLVPAEGRDLARIGQLMRRYQGFPLGITDASVIALAERLKLTEVATLDHRHFRAVVPEHVPALTLLP</sequence>
<dbReference type="InterPro" id="IPR002716">
    <property type="entry name" value="PIN_dom"/>
</dbReference>
<evidence type="ECO:0000256" key="4">
    <source>
        <dbReference type="ARBA" id="ARBA00022801"/>
    </source>
</evidence>
<evidence type="ECO:0000313" key="8">
    <source>
        <dbReference type="EMBL" id="MBM9504547.1"/>
    </source>
</evidence>
<gene>
    <name evidence="6" type="primary">vapC</name>
    <name evidence="8" type="ORF">ITX44_08360</name>
</gene>
<comment type="caution">
    <text evidence="8">The sequence shown here is derived from an EMBL/GenBank/DDBJ whole genome shotgun (WGS) entry which is preliminary data.</text>
</comment>
<dbReference type="SUPFAM" id="SSF88723">
    <property type="entry name" value="PIN domain-like"/>
    <property type="match status" value="1"/>
</dbReference>
<feature type="binding site" evidence="6">
    <location>
        <position position="98"/>
    </location>
    <ligand>
        <name>Mg(2+)</name>
        <dbReference type="ChEBI" id="CHEBI:18420"/>
    </ligand>
</feature>
<name>A0ABS2TNZ0_9ACTN</name>
<reference evidence="8 9" key="1">
    <citation type="submission" date="2021-01" db="EMBL/GenBank/DDBJ databases">
        <title>Streptomyces acididurans sp. nov., isolated from a peat swamp forest soil.</title>
        <authorList>
            <person name="Chantavorakit T."/>
            <person name="Duangmal K."/>
        </authorList>
    </citation>
    <scope>NUCLEOTIDE SEQUENCE [LARGE SCALE GENOMIC DNA]</scope>
    <source>
        <strain evidence="8 9">KK5PA1</strain>
    </source>
</reference>
<comment type="similarity">
    <text evidence="6">Belongs to the PINc/VapC protein family.</text>
</comment>
<evidence type="ECO:0000256" key="6">
    <source>
        <dbReference type="HAMAP-Rule" id="MF_00265"/>
    </source>
</evidence>
<dbReference type="EMBL" id="JADKYB010000004">
    <property type="protein sequence ID" value="MBM9504547.1"/>
    <property type="molecule type" value="Genomic_DNA"/>
</dbReference>
<dbReference type="InterPro" id="IPR029060">
    <property type="entry name" value="PIN-like_dom_sf"/>
</dbReference>
<proteinExistence type="inferred from homology"/>
<comment type="function">
    <text evidence="6">Toxic component of a toxin-antitoxin (TA) system. An RNase.</text>
</comment>
<feature type="binding site" evidence="6">
    <location>
        <position position="5"/>
    </location>
    <ligand>
        <name>Mg(2+)</name>
        <dbReference type="ChEBI" id="CHEBI:18420"/>
    </ligand>
</feature>
<keyword evidence="4 6" id="KW-0378">Hydrolase</keyword>
<protein>
    <recommendedName>
        <fullName evidence="6">Ribonuclease VapC</fullName>
        <shortName evidence="6">RNase VapC</shortName>
        <ecNumber evidence="6">3.1.-.-</ecNumber>
    </recommendedName>
    <alternativeName>
        <fullName evidence="6">Toxin VapC</fullName>
    </alternativeName>
</protein>
<dbReference type="Gene3D" id="3.40.50.1010">
    <property type="entry name" value="5'-nuclease"/>
    <property type="match status" value="1"/>
</dbReference>
<keyword evidence="5 6" id="KW-0460">Magnesium</keyword>